<comment type="similarity">
    <text evidence="2">Belongs to the SRP receptor beta subunit family.</text>
</comment>
<evidence type="ECO:0000256" key="6">
    <source>
        <dbReference type="ARBA" id="ARBA00022824"/>
    </source>
</evidence>
<evidence type="ECO:0000256" key="4">
    <source>
        <dbReference type="ARBA" id="ARBA00022692"/>
    </source>
</evidence>
<proteinExistence type="inferred from homology"/>
<name>A0A9P4M0I3_9PEZI</name>
<sequence>MAWYDEDSWATKAFGANLPAFLVTLAVAFGLPLLLHLYLYRQRVPAKPPTFLLIGPSGAGKTKLLTSLETGTPSQTHTSQTPASATLTLSPSITAFSARFRAAADPSKDQTRRLLITDYPGHGKLRHQAFTALTSALKDKSSNLRGVIFLVDAAALAGPQGLADAAEFLHDVLLALQQRHDAAKSSQGPKACPVLVGANKGDLFTALPAQLVRRNLEQEITRVRQARAKGIVDVDSGEEGENEGDWLGDGGEGAFSFKQMEEVNVVVEVVEGSVEGENGPGVMGWWEWIGGQM</sequence>
<comment type="subcellular location">
    <subcellularLocation>
        <location evidence="1">Endoplasmic reticulum membrane</location>
        <topology evidence="1">Single-pass membrane protein</topology>
    </subcellularLocation>
</comment>
<protein>
    <recommendedName>
        <fullName evidence="3">Signal recognition particle receptor subunit beta</fullName>
    </recommendedName>
</protein>
<dbReference type="OrthoDB" id="41266at2759"/>
<keyword evidence="9 11" id="KW-0472">Membrane</keyword>
<keyword evidence="7 11" id="KW-1133">Transmembrane helix</keyword>
<reference evidence="12" key="1">
    <citation type="journal article" date="2020" name="Stud. Mycol.">
        <title>101 Dothideomycetes genomes: a test case for predicting lifestyles and emergence of pathogens.</title>
        <authorList>
            <person name="Haridas S."/>
            <person name="Albert R."/>
            <person name="Binder M."/>
            <person name="Bloem J."/>
            <person name="Labutti K."/>
            <person name="Salamov A."/>
            <person name="Andreopoulos B."/>
            <person name="Baker S."/>
            <person name="Barry K."/>
            <person name="Bills G."/>
            <person name="Bluhm B."/>
            <person name="Cannon C."/>
            <person name="Castanera R."/>
            <person name="Culley D."/>
            <person name="Daum C."/>
            <person name="Ezra D."/>
            <person name="Gonzalez J."/>
            <person name="Henrissat B."/>
            <person name="Kuo A."/>
            <person name="Liang C."/>
            <person name="Lipzen A."/>
            <person name="Lutzoni F."/>
            <person name="Magnuson J."/>
            <person name="Mondo S."/>
            <person name="Nolan M."/>
            <person name="Ohm R."/>
            <person name="Pangilinan J."/>
            <person name="Park H.-J."/>
            <person name="Ramirez L."/>
            <person name="Alfaro M."/>
            <person name="Sun H."/>
            <person name="Tritt A."/>
            <person name="Yoshinaga Y."/>
            <person name="Zwiers L.-H."/>
            <person name="Turgeon B."/>
            <person name="Goodwin S."/>
            <person name="Spatafora J."/>
            <person name="Crous P."/>
            <person name="Grigoriev I."/>
        </authorList>
    </citation>
    <scope>NUCLEOTIDE SEQUENCE</scope>
    <source>
        <strain evidence="12">CBS 121410</strain>
    </source>
</reference>
<dbReference type="InterPro" id="IPR019009">
    <property type="entry name" value="SRP_receptor_beta_su"/>
</dbReference>
<feature type="transmembrane region" description="Helical" evidence="11">
    <location>
        <begin position="20"/>
        <end position="40"/>
    </location>
</feature>
<evidence type="ECO:0000256" key="11">
    <source>
        <dbReference type="SAM" id="Phobius"/>
    </source>
</evidence>
<evidence type="ECO:0000256" key="2">
    <source>
        <dbReference type="ARBA" id="ARBA00005619"/>
    </source>
</evidence>
<keyword evidence="13" id="KW-1185">Reference proteome</keyword>
<evidence type="ECO:0000313" key="12">
    <source>
        <dbReference type="EMBL" id="KAF2092320.1"/>
    </source>
</evidence>
<dbReference type="EMBL" id="ML978711">
    <property type="protein sequence ID" value="KAF2092320.1"/>
    <property type="molecule type" value="Genomic_DNA"/>
</dbReference>
<evidence type="ECO:0000256" key="3">
    <source>
        <dbReference type="ARBA" id="ARBA00020256"/>
    </source>
</evidence>
<evidence type="ECO:0000313" key="13">
    <source>
        <dbReference type="Proteomes" id="UP000799776"/>
    </source>
</evidence>
<evidence type="ECO:0000256" key="5">
    <source>
        <dbReference type="ARBA" id="ARBA00022741"/>
    </source>
</evidence>
<dbReference type="GO" id="GO:0005789">
    <property type="term" value="C:endoplasmic reticulum membrane"/>
    <property type="evidence" value="ECO:0007669"/>
    <property type="project" value="UniProtKB-SubCell"/>
</dbReference>
<dbReference type="Pfam" id="PF09439">
    <property type="entry name" value="SRPRB"/>
    <property type="match status" value="1"/>
</dbReference>
<evidence type="ECO:0000256" key="10">
    <source>
        <dbReference type="ARBA" id="ARBA00023170"/>
    </source>
</evidence>
<keyword evidence="12" id="KW-0378">Hydrolase</keyword>
<dbReference type="SUPFAM" id="SSF52540">
    <property type="entry name" value="P-loop containing nucleoside triphosphate hydrolases"/>
    <property type="match status" value="1"/>
</dbReference>
<dbReference type="InterPro" id="IPR027417">
    <property type="entry name" value="P-loop_NTPase"/>
</dbReference>
<dbReference type="Proteomes" id="UP000799776">
    <property type="component" value="Unassembled WGS sequence"/>
</dbReference>
<evidence type="ECO:0000256" key="7">
    <source>
        <dbReference type="ARBA" id="ARBA00022989"/>
    </source>
</evidence>
<evidence type="ECO:0000256" key="1">
    <source>
        <dbReference type="ARBA" id="ARBA00004389"/>
    </source>
</evidence>
<accession>A0A9P4M0I3</accession>
<evidence type="ECO:0000256" key="8">
    <source>
        <dbReference type="ARBA" id="ARBA00023134"/>
    </source>
</evidence>
<keyword evidence="4 11" id="KW-0812">Transmembrane</keyword>
<organism evidence="12 13">
    <name type="scientific">Saccharata proteae CBS 121410</name>
    <dbReference type="NCBI Taxonomy" id="1314787"/>
    <lineage>
        <taxon>Eukaryota</taxon>
        <taxon>Fungi</taxon>
        <taxon>Dikarya</taxon>
        <taxon>Ascomycota</taxon>
        <taxon>Pezizomycotina</taxon>
        <taxon>Dothideomycetes</taxon>
        <taxon>Dothideomycetes incertae sedis</taxon>
        <taxon>Botryosphaeriales</taxon>
        <taxon>Saccharataceae</taxon>
        <taxon>Saccharata</taxon>
    </lineage>
</organism>
<dbReference type="AlphaFoldDB" id="A0A9P4M0I3"/>
<keyword evidence="10" id="KW-0675">Receptor</keyword>
<dbReference type="Gene3D" id="3.40.50.300">
    <property type="entry name" value="P-loop containing nucleotide triphosphate hydrolases"/>
    <property type="match status" value="1"/>
</dbReference>
<dbReference type="GO" id="GO:0016787">
    <property type="term" value="F:hydrolase activity"/>
    <property type="evidence" value="ECO:0007669"/>
    <property type="project" value="UniProtKB-KW"/>
</dbReference>
<gene>
    <name evidence="12" type="ORF">K490DRAFT_31723</name>
</gene>
<evidence type="ECO:0000256" key="9">
    <source>
        <dbReference type="ARBA" id="ARBA00023136"/>
    </source>
</evidence>
<keyword evidence="6" id="KW-0256">Endoplasmic reticulum</keyword>
<dbReference type="GO" id="GO:0005525">
    <property type="term" value="F:GTP binding"/>
    <property type="evidence" value="ECO:0007669"/>
    <property type="project" value="UniProtKB-KW"/>
</dbReference>
<keyword evidence="8" id="KW-0342">GTP-binding</keyword>
<comment type="caution">
    <text evidence="12">The sequence shown here is derived from an EMBL/GenBank/DDBJ whole genome shotgun (WGS) entry which is preliminary data.</text>
</comment>
<keyword evidence="5" id="KW-0547">Nucleotide-binding</keyword>